<keyword evidence="1" id="KW-0479">Metal-binding</keyword>
<name>A0A0J9XEM6_GEOCN</name>
<dbReference type="InterPro" id="IPR003604">
    <property type="entry name" value="Matrin/U1-like-C_Znf_C2H2"/>
</dbReference>
<feature type="compositionally biased region" description="Basic and acidic residues" evidence="5">
    <location>
        <begin position="111"/>
        <end position="143"/>
    </location>
</feature>
<organism evidence="7 8">
    <name type="scientific">Geotrichum candidum</name>
    <name type="common">Oospora lactis</name>
    <name type="synonym">Dipodascus geotrichum</name>
    <dbReference type="NCBI Taxonomy" id="1173061"/>
    <lineage>
        <taxon>Eukaryota</taxon>
        <taxon>Fungi</taxon>
        <taxon>Dikarya</taxon>
        <taxon>Ascomycota</taxon>
        <taxon>Saccharomycotina</taxon>
        <taxon>Dipodascomycetes</taxon>
        <taxon>Dipodascales</taxon>
        <taxon>Dipodascaceae</taxon>
        <taxon>Geotrichum</taxon>
    </lineage>
</organism>
<proteinExistence type="predicted"/>
<evidence type="ECO:0000256" key="4">
    <source>
        <dbReference type="ARBA" id="ARBA00023242"/>
    </source>
</evidence>
<feature type="region of interest" description="Disordered" evidence="5">
    <location>
        <begin position="111"/>
        <end position="165"/>
    </location>
</feature>
<keyword evidence="3" id="KW-0862">Zinc</keyword>
<dbReference type="OrthoDB" id="30343at2759"/>
<dbReference type="Proteomes" id="UP000242525">
    <property type="component" value="Unassembled WGS sequence"/>
</dbReference>
<keyword evidence="2" id="KW-0863">Zinc-finger</keyword>
<sequence>MTSTRDNLYEGLNKTTLVPGTAAPGKRGKGIGFYCEACNLTYKDSIQYLDHLNSKQHLYATGDSDNSAVRATLKDVEARYNYLKEKIEQERLEASNGVAKVDLKARIEARRKVEEEEKMKKQRQRIEKRERKRAKLEQKKAEDEGADESGMSAMMGFSNFGTSKS</sequence>
<dbReference type="GO" id="GO:0005681">
    <property type="term" value="C:spliceosomal complex"/>
    <property type="evidence" value="ECO:0007669"/>
    <property type="project" value="InterPro"/>
</dbReference>
<dbReference type="InterPro" id="IPR036236">
    <property type="entry name" value="Znf_C2H2_sf"/>
</dbReference>
<dbReference type="GO" id="GO:0003676">
    <property type="term" value="F:nucleic acid binding"/>
    <property type="evidence" value="ECO:0007669"/>
    <property type="project" value="InterPro"/>
</dbReference>
<dbReference type="AlphaFoldDB" id="A0A0J9XEM6"/>
<dbReference type="STRING" id="1173061.A0A0J9XEM6"/>
<dbReference type="PANTHER" id="PTHR45986:SF1">
    <property type="entry name" value="ZINC FINGER MATRIN-TYPE PROTEIN 2"/>
    <property type="match status" value="1"/>
</dbReference>
<reference evidence="7" key="1">
    <citation type="submission" date="2014-03" db="EMBL/GenBank/DDBJ databases">
        <authorList>
            <person name="Casaregola S."/>
        </authorList>
    </citation>
    <scope>NUCLEOTIDE SEQUENCE [LARGE SCALE GENOMIC DNA]</scope>
    <source>
        <strain evidence="7">CLIB 918</strain>
    </source>
</reference>
<evidence type="ECO:0000313" key="7">
    <source>
        <dbReference type="EMBL" id="CDO55741.1"/>
    </source>
</evidence>
<dbReference type="InterPro" id="IPR040107">
    <property type="entry name" value="Snu23"/>
</dbReference>
<evidence type="ECO:0000256" key="2">
    <source>
        <dbReference type="ARBA" id="ARBA00022771"/>
    </source>
</evidence>
<evidence type="ECO:0000256" key="3">
    <source>
        <dbReference type="ARBA" id="ARBA00022833"/>
    </source>
</evidence>
<dbReference type="GO" id="GO:0046540">
    <property type="term" value="C:U4/U6 x U5 tri-snRNP complex"/>
    <property type="evidence" value="ECO:0007669"/>
    <property type="project" value="TreeGrafter"/>
</dbReference>
<dbReference type="SUPFAM" id="SSF57667">
    <property type="entry name" value="beta-beta-alpha zinc fingers"/>
    <property type="match status" value="1"/>
</dbReference>
<dbReference type="GO" id="GO:0008270">
    <property type="term" value="F:zinc ion binding"/>
    <property type="evidence" value="ECO:0007669"/>
    <property type="project" value="UniProtKB-KW"/>
</dbReference>
<evidence type="ECO:0000313" key="8">
    <source>
        <dbReference type="Proteomes" id="UP000242525"/>
    </source>
</evidence>
<gene>
    <name evidence="7" type="ORF">BN980_GECA12s01682g</name>
</gene>
<keyword evidence="4" id="KW-0539">Nucleus</keyword>
<evidence type="ECO:0000259" key="6">
    <source>
        <dbReference type="SMART" id="SM00451"/>
    </source>
</evidence>
<accession>A0A0J9XEM6</accession>
<comment type="caution">
    <text evidence="7">The sequence shown here is derived from an EMBL/GenBank/DDBJ whole genome shotgun (WGS) entry which is preliminary data.</text>
</comment>
<dbReference type="PANTHER" id="PTHR45986">
    <property type="entry name" value="ZINC FINGER MATRIN-TYPE PROTEIN 2"/>
    <property type="match status" value="1"/>
</dbReference>
<evidence type="ECO:0000256" key="5">
    <source>
        <dbReference type="SAM" id="MobiDB-lite"/>
    </source>
</evidence>
<protein>
    <submittedName>
        <fullName evidence="7">Similar to Saccharomyces cerevisiae YDL098C SNU23 Component of U4/U6.U5 snRNP involved in mRNA splicing via spliceosome</fullName>
    </submittedName>
</protein>
<keyword evidence="8" id="KW-1185">Reference proteome</keyword>
<dbReference type="SMART" id="SM00451">
    <property type="entry name" value="ZnF_U1"/>
    <property type="match status" value="1"/>
</dbReference>
<dbReference type="InterPro" id="IPR022755">
    <property type="entry name" value="Znf_C2H2_jaz"/>
</dbReference>
<feature type="domain" description="U1-type" evidence="6">
    <location>
        <begin position="30"/>
        <end position="64"/>
    </location>
</feature>
<dbReference type="Pfam" id="PF12171">
    <property type="entry name" value="zf-C2H2_jaz"/>
    <property type="match status" value="1"/>
</dbReference>
<evidence type="ECO:0000256" key="1">
    <source>
        <dbReference type="ARBA" id="ARBA00022723"/>
    </source>
</evidence>
<dbReference type="EMBL" id="CCBN010000012">
    <property type="protein sequence ID" value="CDO55741.1"/>
    <property type="molecule type" value="Genomic_DNA"/>
</dbReference>
<dbReference type="GO" id="GO:0000398">
    <property type="term" value="P:mRNA splicing, via spliceosome"/>
    <property type="evidence" value="ECO:0007669"/>
    <property type="project" value="InterPro"/>
</dbReference>